<reference evidence="2 3" key="1">
    <citation type="submission" date="2018-09" db="EMBL/GenBank/DDBJ databases">
        <title>Metagenome Assembled Genomes from an Advanced Water Purification Facility.</title>
        <authorList>
            <person name="Stamps B.W."/>
            <person name="Spear J.R."/>
        </authorList>
    </citation>
    <scope>NUCLEOTIDE SEQUENCE [LARGE SCALE GENOMIC DNA]</scope>
    <source>
        <strain evidence="2">Bin_63_2</strain>
    </source>
</reference>
<dbReference type="Proteomes" id="UP000321026">
    <property type="component" value="Unassembled WGS sequence"/>
</dbReference>
<dbReference type="GO" id="GO:0016020">
    <property type="term" value="C:membrane"/>
    <property type="evidence" value="ECO:0007669"/>
    <property type="project" value="InterPro"/>
</dbReference>
<organism evidence="2 3">
    <name type="scientific">Candidatus Dojkabacteria bacterium</name>
    <dbReference type="NCBI Taxonomy" id="2099670"/>
    <lineage>
        <taxon>Bacteria</taxon>
        <taxon>Candidatus Dojkabacteria</taxon>
    </lineage>
</organism>
<evidence type="ECO:0008006" key="4">
    <source>
        <dbReference type="Google" id="ProtNLM"/>
    </source>
</evidence>
<dbReference type="EMBL" id="SSDS01000078">
    <property type="protein sequence ID" value="TXG76265.1"/>
    <property type="molecule type" value="Genomic_DNA"/>
</dbReference>
<evidence type="ECO:0000313" key="3">
    <source>
        <dbReference type="Proteomes" id="UP000321026"/>
    </source>
</evidence>
<name>A0A5C7J431_9BACT</name>
<keyword evidence="1" id="KW-0812">Transmembrane</keyword>
<comment type="caution">
    <text evidence="2">The sequence shown here is derived from an EMBL/GenBank/DDBJ whole genome shotgun (WGS) entry which is preliminary data.</text>
</comment>
<feature type="transmembrane region" description="Helical" evidence="1">
    <location>
        <begin position="58"/>
        <end position="76"/>
    </location>
</feature>
<feature type="transmembrane region" description="Helical" evidence="1">
    <location>
        <begin position="20"/>
        <end position="38"/>
    </location>
</feature>
<accession>A0A5C7J431</accession>
<sequence length="103" mass="11530">MNILKNLLFSFEGKIGRADYIYSIVYVILVFLVSVDAFVHPTSVFLIGGGIDFTQVGIYIASLLGLGVFVWTYFAVTWKRARALGIEIRWTTLGLIFPPLLLV</sequence>
<dbReference type="Pfam" id="PF05656">
    <property type="entry name" value="DUF805"/>
    <property type="match status" value="1"/>
</dbReference>
<evidence type="ECO:0000256" key="1">
    <source>
        <dbReference type="SAM" id="Phobius"/>
    </source>
</evidence>
<gene>
    <name evidence="2" type="ORF">E6Q11_04980</name>
</gene>
<keyword evidence="1" id="KW-0472">Membrane</keyword>
<protein>
    <recommendedName>
        <fullName evidence="4">DUF805 domain-containing protein</fullName>
    </recommendedName>
</protein>
<dbReference type="AlphaFoldDB" id="A0A5C7J431"/>
<proteinExistence type="predicted"/>
<keyword evidence="1" id="KW-1133">Transmembrane helix</keyword>
<dbReference type="InterPro" id="IPR008523">
    <property type="entry name" value="DUF805"/>
</dbReference>
<evidence type="ECO:0000313" key="2">
    <source>
        <dbReference type="EMBL" id="TXG76265.1"/>
    </source>
</evidence>